<name>A0A167M2N5_CALVF</name>
<dbReference type="EMBL" id="KV417285">
    <property type="protein sequence ID" value="KZO96276.1"/>
    <property type="molecule type" value="Genomic_DNA"/>
</dbReference>
<protein>
    <submittedName>
        <fullName evidence="1">YVTN repeat-like/Quino protein amine dehydrogenase</fullName>
    </submittedName>
</protein>
<reference evidence="1 2" key="1">
    <citation type="journal article" date="2016" name="Mol. Biol. Evol.">
        <title>Comparative Genomics of Early-Diverging Mushroom-Forming Fungi Provides Insights into the Origins of Lignocellulose Decay Capabilities.</title>
        <authorList>
            <person name="Nagy L.G."/>
            <person name="Riley R."/>
            <person name="Tritt A."/>
            <person name="Adam C."/>
            <person name="Daum C."/>
            <person name="Floudas D."/>
            <person name="Sun H."/>
            <person name="Yadav J.S."/>
            <person name="Pangilinan J."/>
            <person name="Larsson K.H."/>
            <person name="Matsuura K."/>
            <person name="Barry K."/>
            <person name="Labutti K."/>
            <person name="Kuo R."/>
            <person name="Ohm R.A."/>
            <person name="Bhattacharya S.S."/>
            <person name="Shirouzu T."/>
            <person name="Yoshinaga Y."/>
            <person name="Martin F.M."/>
            <person name="Grigoriev I.V."/>
            <person name="Hibbett D.S."/>
        </authorList>
    </citation>
    <scope>NUCLEOTIDE SEQUENCE [LARGE SCALE GENOMIC DNA]</scope>
    <source>
        <strain evidence="1 2">TUFC12733</strain>
    </source>
</reference>
<dbReference type="GO" id="GO:1990811">
    <property type="term" value="C:MWP complex"/>
    <property type="evidence" value="ECO:0007669"/>
    <property type="project" value="TreeGrafter"/>
</dbReference>
<sequence length="499" mass="54580">MDFTDLYKHASQLCAFSPSGSQILTATYDRLIIRLASTLQITRTWEIDPAPSASSLILKAKSGTTARGNSTAGNAARTGGITGIGWSADGEYVLACLAGRGIVEVRSAQDGDEEESWEAKVEAGVEGLVKSEWAPDGRSIVCWSEWGLRLTVHSFATGHSTVIPQPTHPDRAYAFSRDGRWLALATRKGGKDFLNVHDVLEKYALVRQSPLPTSSIGDLNLSPDGLYVAVWESILDYKLYILTLDGRLQATFTPSGPYADTGLGVRCVSWHPNSGFLAVGGWDDKIHILAKLADWKSVATLEMSTKLGADCGVNAWREPSGWLEATMHRGFVQYTPAHLPLTLPSIRPDPARVPLRNGATQLGFSPCGRYLLGRSDGTPNALHVFSFPPPTLPFFPQLHTVLLHETRVFTARWKPWPQAGGYRLAVGCEGKGAVYLWSDDNEWEGEEESETRQGMADCCSVPARKFELKEIAWSPDGNGMLLFDKDTFCCAFEVSPEQS</sequence>
<dbReference type="Gene3D" id="2.130.10.10">
    <property type="entry name" value="YVTN repeat-like/Quinoprotein amine dehydrogenase"/>
    <property type="match status" value="2"/>
</dbReference>
<dbReference type="InterPro" id="IPR052778">
    <property type="entry name" value="Centrosome-WD_assoc"/>
</dbReference>
<dbReference type="SUPFAM" id="SSF69322">
    <property type="entry name" value="Tricorn protease domain 2"/>
    <property type="match status" value="1"/>
</dbReference>
<dbReference type="Proteomes" id="UP000076738">
    <property type="component" value="Unassembled WGS sequence"/>
</dbReference>
<evidence type="ECO:0000313" key="1">
    <source>
        <dbReference type="EMBL" id="KZO96276.1"/>
    </source>
</evidence>
<organism evidence="1 2">
    <name type="scientific">Calocera viscosa (strain TUFC12733)</name>
    <dbReference type="NCBI Taxonomy" id="1330018"/>
    <lineage>
        <taxon>Eukaryota</taxon>
        <taxon>Fungi</taxon>
        <taxon>Dikarya</taxon>
        <taxon>Basidiomycota</taxon>
        <taxon>Agaricomycotina</taxon>
        <taxon>Dacrymycetes</taxon>
        <taxon>Dacrymycetales</taxon>
        <taxon>Dacrymycetaceae</taxon>
        <taxon>Calocera</taxon>
    </lineage>
</organism>
<dbReference type="Pfam" id="PF00400">
    <property type="entry name" value="WD40"/>
    <property type="match status" value="1"/>
</dbReference>
<dbReference type="GO" id="GO:1990810">
    <property type="term" value="P:microtubule anchoring at mitotic spindle pole body"/>
    <property type="evidence" value="ECO:0007669"/>
    <property type="project" value="TreeGrafter"/>
</dbReference>
<dbReference type="PANTHER" id="PTHR16220">
    <property type="entry name" value="WD REPEAT PROTEIN 8-RELATED"/>
    <property type="match status" value="1"/>
</dbReference>
<dbReference type="STRING" id="1330018.A0A167M2N5"/>
<dbReference type="OrthoDB" id="308690at2759"/>
<gene>
    <name evidence="1" type="ORF">CALVIDRAFT_140288</name>
</gene>
<dbReference type="AlphaFoldDB" id="A0A167M2N5"/>
<dbReference type="InterPro" id="IPR001680">
    <property type="entry name" value="WD40_rpt"/>
</dbReference>
<dbReference type="PANTHER" id="PTHR16220:SF0">
    <property type="entry name" value="WD REPEAT-CONTAINING PROTEIN WRAP73"/>
    <property type="match status" value="1"/>
</dbReference>
<dbReference type="GO" id="GO:0005815">
    <property type="term" value="C:microtubule organizing center"/>
    <property type="evidence" value="ECO:0007669"/>
    <property type="project" value="TreeGrafter"/>
</dbReference>
<proteinExistence type="predicted"/>
<accession>A0A167M2N5</accession>
<evidence type="ECO:0000313" key="2">
    <source>
        <dbReference type="Proteomes" id="UP000076738"/>
    </source>
</evidence>
<keyword evidence="2" id="KW-1185">Reference proteome</keyword>
<dbReference type="InterPro" id="IPR015943">
    <property type="entry name" value="WD40/YVTN_repeat-like_dom_sf"/>
</dbReference>